<name>A0A381Z856_9ZZZZ</name>
<protein>
    <submittedName>
        <fullName evidence="1">Uncharacterized protein</fullName>
    </submittedName>
</protein>
<proteinExistence type="predicted"/>
<evidence type="ECO:0000313" key="1">
    <source>
        <dbReference type="EMBL" id="SVA85430.1"/>
    </source>
</evidence>
<reference evidence="1" key="1">
    <citation type="submission" date="2018-05" db="EMBL/GenBank/DDBJ databases">
        <authorList>
            <person name="Lanie J.A."/>
            <person name="Ng W.-L."/>
            <person name="Kazmierczak K.M."/>
            <person name="Andrzejewski T.M."/>
            <person name="Davidsen T.M."/>
            <person name="Wayne K.J."/>
            <person name="Tettelin H."/>
            <person name="Glass J.I."/>
            <person name="Rusch D."/>
            <person name="Podicherti R."/>
            <person name="Tsui H.-C.T."/>
            <person name="Winkler M.E."/>
        </authorList>
    </citation>
    <scope>NUCLEOTIDE SEQUENCE</scope>
</reference>
<gene>
    <name evidence="1" type="ORF">METZ01_LOCUS138284</name>
</gene>
<accession>A0A381Z856</accession>
<organism evidence="1">
    <name type="scientific">marine metagenome</name>
    <dbReference type="NCBI Taxonomy" id="408172"/>
    <lineage>
        <taxon>unclassified sequences</taxon>
        <taxon>metagenomes</taxon>
        <taxon>ecological metagenomes</taxon>
    </lineage>
</organism>
<dbReference type="AlphaFoldDB" id="A0A381Z856"/>
<sequence>MANGQIKGAGNADKGASIRYMKKFDAVLILSDFIRWLW</sequence>
<dbReference type="EMBL" id="UINC01020316">
    <property type="protein sequence ID" value="SVA85430.1"/>
    <property type="molecule type" value="Genomic_DNA"/>
</dbReference>